<keyword evidence="3" id="KW-1185">Reference proteome</keyword>
<sequence length="52" mass="5905">MGNTTDGFGKKRDHNQYGEVEKDKDDIKKDTKLPKPPNRAEKGNTENKKSSK</sequence>
<evidence type="ECO:0000256" key="1">
    <source>
        <dbReference type="SAM" id="MobiDB-lite"/>
    </source>
</evidence>
<organism evidence="2 3">
    <name type="scientific">Aequorivita iocasae</name>
    <dbReference type="NCBI Taxonomy" id="2803865"/>
    <lineage>
        <taxon>Bacteria</taxon>
        <taxon>Pseudomonadati</taxon>
        <taxon>Bacteroidota</taxon>
        <taxon>Flavobacteriia</taxon>
        <taxon>Flavobacteriales</taxon>
        <taxon>Flavobacteriaceae</taxon>
        <taxon>Aequorivita</taxon>
    </lineage>
</organism>
<proteinExistence type="predicted"/>
<gene>
    <name evidence="2" type="ORF">JK629_11445</name>
</gene>
<evidence type="ECO:0000313" key="2">
    <source>
        <dbReference type="EMBL" id="QQX75943.1"/>
    </source>
</evidence>
<dbReference type="RefSeq" id="WP_202335754.1">
    <property type="nucleotide sequence ID" value="NZ_CP068439.1"/>
</dbReference>
<evidence type="ECO:0000313" key="3">
    <source>
        <dbReference type="Proteomes" id="UP000629420"/>
    </source>
</evidence>
<feature type="compositionally biased region" description="Basic and acidic residues" evidence="1">
    <location>
        <begin position="8"/>
        <end position="52"/>
    </location>
</feature>
<reference evidence="2 3" key="1">
    <citation type="submission" date="2021-01" db="EMBL/GenBank/DDBJ databases">
        <title>Aequorivita sp. strain KX20305, a bacterium isolated from the sediment collected at a cold seep field in South China Sea.</title>
        <authorList>
            <person name="Zhang H."/>
            <person name="Li C."/>
        </authorList>
    </citation>
    <scope>NUCLEOTIDE SEQUENCE [LARGE SCALE GENOMIC DNA]</scope>
    <source>
        <strain evidence="2 3">KX20305</strain>
    </source>
</reference>
<name>A0ABX7DPC8_9FLAO</name>
<dbReference type="EMBL" id="CP068439">
    <property type="protein sequence ID" value="QQX75943.1"/>
    <property type="molecule type" value="Genomic_DNA"/>
</dbReference>
<accession>A0ABX7DPC8</accession>
<feature type="region of interest" description="Disordered" evidence="1">
    <location>
        <begin position="1"/>
        <end position="52"/>
    </location>
</feature>
<protein>
    <submittedName>
        <fullName evidence="2">Uncharacterized protein</fullName>
    </submittedName>
</protein>
<dbReference type="Proteomes" id="UP000629420">
    <property type="component" value="Chromosome"/>
</dbReference>